<dbReference type="PANTHER" id="PTHR43080:SF2">
    <property type="entry name" value="CBS DOMAIN-CONTAINING PROTEIN"/>
    <property type="match status" value="1"/>
</dbReference>
<dbReference type="eggNOG" id="COG2905">
    <property type="taxonomic scope" value="Bacteria"/>
</dbReference>
<dbReference type="PROSITE" id="PS51371">
    <property type="entry name" value="CBS"/>
    <property type="match status" value="2"/>
</dbReference>
<evidence type="ECO:0000256" key="2">
    <source>
        <dbReference type="PROSITE-ProRule" id="PRU00703"/>
    </source>
</evidence>
<evidence type="ECO:0000313" key="6">
    <source>
        <dbReference type="Proteomes" id="UP000006055"/>
    </source>
</evidence>
<feature type="domain" description="Cyclic nucleotide-binding" evidence="3">
    <location>
        <begin position="24"/>
        <end position="145"/>
    </location>
</feature>
<dbReference type="CDD" id="cd00038">
    <property type="entry name" value="CAP_ED"/>
    <property type="match status" value="1"/>
</dbReference>
<evidence type="ECO:0000259" key="3">
    <source>
        <dbReference type="PROSITE" id="PS50042"/>
    </source>
</evidence>
<dbReference type="OrthoDB" id="9808528at2"/>
<dbReference type="PANTHER" id="PTHR43080">
    <property type="entry name" value="CBS DOMAIN-CONTAINING PROTEIN CBSX3, MITOCHONDRIAL"/>
    <property type="match status" value="1"/>
</dbReference>
<dbReference type="GO" id="GO:0008773">
    <property type="term" value="F:[protein-PII] uridylyltransferase activity"/>
    <property type="evidence" value="ECO:0007669"/>
    <property type="project" value="InterPro"/>
</dbReference>
<reference evidence="6" key="1">
    <citation type="submission" date="2012-06" db="EMBL/GenBank/DDBJ databases">
        <title>Complete sequence of chromosome of Desulfomonile tiedjei DSM 6799.</title>
        <authorList>
            <person name="Lucas S."/>
            <person name="Copeland A."/>
            <person name="Lapidus A."/>
            <person name="Glavina del Rio T."/>
            <person name="Dalin E."/>
            <person name="Tice H."/>
            <person name="Bruce D."/>
            <person name="Goodwin L."/>
            <person name="Pitluck S."/>
            <person name="Peters L."/>
            <person name="Ovchinnikova G."/>
            <person name="Zeytun A."/>
            <person name="Lu M."/>
            <person name="Kyrpides N."/>
            <person name="Mavromatis K."/>
            <person name="Ivanova N."/>
            <person name="Brettin T."/>
            <person name="Detter J.C."/>
            <person name="Han C."/>
            <person name="Larimer F."/>
            <person name="Land M."/>
            <person name="Hauser L."/>
            <person name="Markowitz V."/>
            <person name="Cheng J.-F."/>
            <person name="Hugenholtz P."/>
            <person name="Woyke T."/>
            <person name="Wu D."/>
            <person name="Spring S."/>
            <person name="Schroeder M."/>
            <person name="Brambilla E."/>
            <person name="Klenk H.-P."/>
            <person name="Eisen J.A."/>
        </authorList>
    </citation>
    <scope>NUCLEOTIDE SEQUENCE [LARGE SCALE GENOMIC DNA]</scope>
    <source>
        <strain evidence="6">ATCC 49306 / DSM 6799 / DCB-1</strain>
    </source>
</reference>
<sequence>MNQQSIFHEADPEVVLDFLRKTIPFNELDDDAQRDLANHCTVDFFPKDTLVLQQDVSEVTHMYLIYRGGVKVYLTDVDGAVTLKDFRGEGGYFGALGLIRGSKANLNVETVEDTFCFLLEKEAFLDLIQNNPKFAQYYLKRFSEDVVYNAYNELRSRKFRARSQDAFYLFSLEIKDVIKRLPEIIHASMSIQQAAKHMSELAIGSLLIEDQAGEIAGIITDKDLRTKVVATGMGYDAPVAEIMSSPVKTIPSHVVCFDALLQMMNEQVHHLAVERGNEIIGVVTAHDIMVHQGTSPLYLFREIVAQRQIEGLYSLSQKVPLVVRSLVEEGAKANNVTRMITVLNDHIVHRLLTLLYEEMGPAPNPFCWIMFGSEGRKEQTFKTDQDNALIYQTPEDDWEAIKTAKLYFRRFGNRAIQHLEACGYPLCKGEMMASNPRWRKPYSVWKGYFDRWISAPEPEEVLNATIFFDFRPGYGQVSLGERLRDYLALQAPSKGIFLMHLAKDCLQSKPPLTFFRNFMVEKDGKYKNRLDIKTRGMVPFVDFARLMALRHGVKETNTLDRLDTLSENGHIPRELYVETREAYEFQMQLRLVHQLRMMEIGQAPHNHIDPAELSDLEKQTLKESFAVIGRIQTYVKDEFRVAE</sequence>
<dbReference type="InterPro" id="IPR018821">
    <property type="entry name" value="DUF294_put_nucleoTrafse_sb-bd"/>
</dbReference>
<dbReference type="InterPro" id="IPR014710">
    <property type="entry name" value="RmlC-like_jellyroll"/>
</dbReference>
<keyword evidence="6" id="KW-1185">Reference proteome</keyword>
<accession>I4C639</accession>
<dbReference type="Pfam" id="PF00027">
    <property type="entry name" value="cNMP_binding"/>
    <property type="match status" value="1"/>
</dbReference>
<proteinExistence type="predicted"/>
<gene>
    <name evidence="5" type="ordered locus">Desti_2343</name>
</gene>
<dbReference type="EMBL" id="CP003360">
    <property type="protein sequence ID" value="AFM25030.1"/>
    <property type="molecule type" value="Genomic_DNA"/>
</dbReference>
<dbReference type="AlphaFoldDB" id="I4C639"/>
<dbReference type="HOGENOM" id="CLU_027866_1_0_7"/>
<evidence type="ECO:0000256" key="1">
    <source>
        <dbReference type="ARBA" id="ARBA00023122"/>
    </source>
</evidence>
<dbReference type="Pfam" id="PF03445">
    <property type="entry name" value="DUF294"/>
    <property type="match status" value="1"/>
</dbReference>
<dbReference type="STRING" id="706587.Desti_2343"/>
<dbReference type="SUPFAM" id="SSF51206">
    <property type="entry name" value="cAMP-binding domain-like"/>
    <property type="match status" value="1"/>
</dbReference>
<dbReference type="InterPro" id="IPR005105">
    <property type="entry name" value="GlnD_Uridyltrans_N"/>
</dbReference>
<dbReference type="Gene3D" id="3.10.580.10">
    <property type="entry name" value="CBS-domain"/>
    <property type="match status" value="1"/>
</dbReference>
<dbReference type="InterPro" id="IPR051257">
    <property type="entry name" value="Diverse_CBS-Domain"/>
</dbReference>
<dbReference type="InterPro" id="IPR046342">
    <property type="entry name" value="CBS_dom_sf"/>
</dbReference>
<dbReference type="InterPro" id="IPR000644">
    <property type="entry name" value="CBS_dom"/>
</dbReference>
<feature type="domain" description="CBS" evidence="4">
    <location>
        <begin position="243"/>
        <end position="299"/>
    </location>
</feature>
<dbReference type="PATRIC" id="fig|706587.4.peg.2688"/>
<name>I4C639_DESTA</name>
<dbReference type="Gene3D" id="2.60.120.10">
    <property type="entry name" value="Jelly Rolls"/>
    <property type="match status" value="1"/>
</dbReference>
<protein>
    <submittedName>
        <fullName evidence="5">Putative signal-transduction protein containing cAMP-binding and CBS domains</fullName>
    </submittedName>
</protein>
<keyword evidence="1 2" id="KW-0129">CBS domain</keyword>
<organism evidence="5 6">
    <name type="scientific">Desulfomonile tiedjei (strain ATCC 49306 / DSM 6799 / DCB-1)</name>
    <dbReference type="NCBI Taxonomy" id="706587"/>
    <lineage>
        <taxon>Bacteria</taxon>
        <taxon>Pseudomonadati</taxon>
        <taxon>Thermodesulfobacteriota</taxon>
        <taxon>Desulfomonilia</taxon>
        <taxon>Desulfomonilales</taxon>
        <taxon>Desulfomonilaceae</taxon>
        <taxon>Desulfomonile</taxon>
    </lineage>
</organism>
<dbReference type="InterPro" id="IPR000595">
    <property type="entry name" value="cNMP-bd_dom"/>
</dbReference>
<dbReference type="KEGG" id="dti:Desti_2343"/>
<dbReference type="RefSeq" id="WP_014810173.1">
    <property type="nucleotide sequence ID" value="NC_018025.1"/>
</dbReference>
<dbReference type="Pfam" id="PF10335">
    <property type="entry name" value="DUF294_C"/>
    <property type="match status" value="1"/>
</dbReference>
<evidence type="ECO:0000259" key="4">
    <source>
        <dbReference type="PROSITE" id="PS51371"/>
    </source>
</evidence>
<dbReference type="SUPFAM" id="SSF54631">
    <property type="entry name" value="CBS-domain pair"/>
    <property type="match status" value="1"/>
</dbReference>
<dbReference type="CDD" id="cd05401">
    <property type="entry name" value="NT_GlnE_GlnD_like"/>
    <property type="match status" value="1"/>
</dbReference>
<dbReference type="Pfam" id="PF00571">
    <property type="entry name" value="CBS"/>
    <property type="match status" value="2"/>
</dbReference>
<dbReference type="InterPro" id="IPR018490">
    <property type="entry name" value="cNMP-bd_dom_sf"/>
</dbReference>
<dbReference type="Proteomes" id="UP000006055">
    <property type="component" value="Chromosome"/>
</dbReference>
<dbReference type="PROSITE" id="PS50042">
    <property type="entry name" value="CNMP_BINDING_3"/>
    <property type="match status" value="1"/>
</dbReference>
<feature type="domain" description="CBS" evidence="4">
    <location>
        <begin position="178"/>
        <end position="237"/>
    </location>
</feature>
<dbReference type="CDD" id="cd04587">
    <property type="entry name" value="CBS_pair_CAP-ED_NT_Pol-beta-like_DUF294_assoc"/>
    <property type="match status" value="1"/>
</dbReference>
<evidence type="ECO:0000313" key="5">
    <source>
        <dbReference type="EMBL" id="AFM25030.1"/>
    </source>
</evidence>
<dbReference type="SMART" id="SM00100">
    <property type="entry name" value="cNMP"/>
    <property type="match status" value="1"/>
</dbReference>
<dbReference type="SMART" id="SM00116">
    <property type="entry name" value="CBS"/>
    <property type="match status" value="2"/>
</dbReference>